<feature type="region of interest" description="Disordered" evidence="1">
    <location>
        <begin position="58"/>
        <end position="81"/>
    </location>
</feature>
<feature type="transmembrane region" description="Helical" evidence="2">
    <location>
        <begin position="448"/>
        <end position="468"/>
    </location>
</feature>
<accession>A0A6A5R3E9</accession>
<keyword evidence="2" id="KW-0472">Membrane</keyword>
<evidence type="ECO:0000313" key="5">
    <source>
        <dbReference type="Proteomes" id="UP000800096"/>
    </source>
</evidence>
<keyword evidence="5" id="KW-1185">Reference proteome</keyword>
<name>A0A6A5R3E9_AMPQU</name>
<dbReference type="Pfam" id="PF26616">
    <property type="entry name" value="CorA-like"/>
    <property type="match status" value="1"/>
</dbReference>
<proteinExistence type="predicted"/>
<evidence type="ECO:0000256" key="1">
    <source>
        <dbReference type="SAM" id="MobiDB-lite"/>
    </source>
</evidence>
<evidence type="ECO:0000313" key="4">
    <source>
        <dbReference type="EMBL" id="KAF1921690.1"/>
    </source>
</evidence>
<evidence type="ECO:0000256" key="2">
    <source>
        <dbReference type="SAM" id="Phobius"/>
    </source>
</evidence>
<protein>
    <recommendedName>
        <fullName evidence="3">CorA-like transporter domain-containing protein</fullName>
    </recommendedName>
</protein>
<reference evidence="4" key="1">
    <citation type="journal article" date="2020" name="Stud. Mycol.">
        <title>101 Dothideomycetes genomes: a test case for predicting lifestyles and emergence of pathogens.</title>
        <authorList>
            <person name="Haridas S."/>
            <person name="Albert R."/>
            <person name="Binder M."/>
            <person name="Bloem J."/>
            <person name="Labutti K."/>
            <person name="Salamov A."/>
            <person name="Andreopoulos B."/>
            <person name="Baker S."/>
            <person name="Barry K."/>
            <person name="Bills G."/>
            <person name="Bluhm B."/>
            <person name="Cannon C."/>
            <person name="Castanera R."/>
            <person name="Culley D."/>
            <person name="Daum C."/>
            <person name="Ezra D."/>
            <person name="Gonzalez J."/>
            <person name="Henrissat B."/>
            <person name="Kuo A."/>
            <person name="Liang C."/>
            <person name="Lipzen A."/>
            <person name="Lutzoni F."/>
            <person name="Magnuson J."/>
            <person name="Mondo S."/>
            <person name="Nolan M."/>
            <person name="Ohm R."/>
            <person name="Pangilinan J."/>
            <person name="Park H.-J."/>
            <person name="Ramirez L."/>
            <person name="Alfaro M."/>
            <person name="Sun H."/>
            <person name="Tritt A."/>
            <person name="Yoshinaga Y."/>
            <person name="Zwiers L.-H."/>
            <person name="Turgeon B."/>
            <person name="Goodwin S."/>
            <person name="Spatafora J."/>
            <person name="Crous P."/>
            <person name="Grigoriev I."/>
        </authorList>
    </citation>
    <scope>NUCLEOTIDE SEQUENCE</scope>
    <source>
        <strain evidence="4">HMLAC05119</strain>
    </source>
</reference>
<dbReference type="EMBL" id="ML979132">
    <property type="protein sequence ID" value="KAF1921690.1"/>
    <property type="molecule type" value="Genomic_DNA"/>
</dbReference>
<keyword evidence="2" id="KW-0812">Transmembrane</keyword>
<dbReference type="Gene3D" id="1.20.58.340">
    <property type="entry name" value="Magnesium transport protein CorA, transmembrane region"/>
    <property type="match status" value="1"/>
</dbReference>
<sequence length="507" mass="58410">MAATQQFINSLQYERSVVADEYFERCAPLVFEKDYSKARLEARCLSAQDLSSYGKQELPGYNADSTSQEHPPQQEIRDSTNVGSDRLLITRPIFQNLVNGCALFPKFGEYVQDFQWKTGESEIAPPPIRFKPILDRGYGIVYSFECAYGIRYVEFTNREGRPPWSLRQYTVYHKFVPHEDNPCSTWFLVGASQRTEYSLNKYLEGEPDLKTAHPFELHIMFLDVAIASWRPYLAHLLDEATEVVSKGYLTSLDDPEAFVTVELDDYQQLKNIEDNISDVELCLDSTLDTLETFVDMHKSHFIAYGESDPHSDPAARPPAKLDTILYALKEKQREVTHARKKAEAMLAKAQNTRALTNDFFPKISSLLERQTGYNLDQQMSALQNLEKEAYEENTMMRQLAEKSSRDSTSVRILTIITLIYLPCTVVSFVDQREVADGGHSIEYMENAWLFFAVSIPLTLFTILVWYTWSHFGTIFDLFVSRRTSQAVGFKERVKMLDLLRVRRELPR</sequence>
<dbReference type="InterPro" id="IPR058257">
    <property type="entry name" value="CorA-like_dom"/>
</dbReference>
<dbReference type="OrthoDB" id="5396681at2759"/>
<evidence type="ECO:0000259" key="3">
    <source>
        <dbReference type="Pfam" id="PF26616"/>
    </source>
</evidence>
<dbReference type="AlphaFoldDB" id="A0A6A5R3E9"/>
<organism evidence="4 5">
    <name type="scientific">Ampelomyces quisqualis</name>
    <name type="common">Powdery mildew agent</name>
    <dbReference type="NCBI Taxonomy" id="50730"/>
    <lineage>
        <taxon>Eukaryota</taxon>
        <taxon>Fungi</taxon>
        <taxon>Dikarya</taxon>
        <taxon>Ascomycota</taxon>
        <taxon>Pezizomycotina</taxon>
        <taxon>Dothideomycetes</taxon>
        <taxon>Pleosporomycetidae</taxon>
        <taxon>Pleosporales</taxon>
        <taxon>Pleosporineae</taxon>
        <taxon>Phaeosphaeriaceae</taxon>
        <taxon>Ampelomyces</taxon>
    </lineage>
</organism>
<gene>
    <name evidence="4" type="ORF">BDU57DRAFT_553770</name>
</gene>
<dbReference type="Proteomes" id="UP000800096">
    <property type="component" value="Unassembled WGS sequence"/>
</dbReference>
<keyword evidence="2" id="KW-1133">Transmembrane helix</keyword>
<feature type="transmembrane region" description="Helical" evidence="2">
    <location>
        <begin position="410"/>
        <end position="428"/>
    </location>
</feature>
<feature type="domain" description="CorA-like transporter" evidence="3">
    <location>
        <begin position="144"/>
        <end position="242"/>
    </location>
</feature>